<dbReference type="Pfam" id="PF08818">
    <property type="entry name" value="DUF1801"/>
    <property type="match status" value="1"/>
</dbReference>
<protein>
    <recommendedName>
        <fullName evidence="1">YdhG-like domain-containing protein</fullName>
    </recommendedName>
</protein>
<dbReference type="STRING" id="1715692.RUE5091_02254"/>
<feature type="domain" description="YdhG-like" evidence="1">
    <location>
        <begin position="29"/>
        <end position="130"/>
    </location>
</feature>
<dbReference type="EMBL" id="CYUD01000006">
    <property type="protein sequence ID" value="CUK01461.1"/>
    <property type="molecule type" value="Genomic_DNA"/>
</dbReference>
<evidence type="ECO:0000259" key="1">
    <source>
        <dbReference type="Pfam" id="PF08818"/>
    </source>
</evidence>
<organism evidence="2 3">
    <name type="scientific">Ruegeria denitrificans</name>
    <dbReference type="NCBI Taxonomy" id="1715692"/>
    <lineage>
        <taxon>Bacteria</taxon>
        <taxon>Pseudomonadati</taxon>
        <taxon>Pseudomonadota</taxon>
        <taxon>Alphaproteobacteria</taxon>
        <taxon>Rhodobacterales</taxon>
        <taxon>Roseobacteraceae</taxon>
        <taxon>Ruegeria</taxon>
    </lineage>
</organism>
<dbReference type="RefSeq" id="WP_058281972.1">
    <property type="nucleotide sequence ID" value="NZ_CYUD01000006.1"/>
</dbReference>
<dbReference type="OrthoDB" id="5951444at2"/>
<gene>
    <name evidence="2" type="ORF">RUE5091_02254</name>
</gene>
<name>A0A0N7M9N2_9RHOB</name>
<dbReference type="Proteomes" id="UP000051260">
    <property type="component" value="Unassembled WGS sequence"/>
</dbReference>
<reference evidence="3" key="1">
    <citation type="submission" date="2015-09" db="EMBL/GenBank/DDBJ databases">
        <authorList>
            <person name="Rodrigo-Torres L."/>
            <person name="Arahal D.R."/>
        </authorList>
    </citation>
    <scope>NUCLEOTIDE SEQUENCE [LARGE SCALE GENOMIC DNA]</scope>
    <source>
        <strain evidence="3">CECT 5091</strain>
    </source>
</reference>
<keyword evidence="3" id="KW-1185">Reference proteome</keyword>
<proteinExistence type="predicted"/>
<dbReference type="InterPro" id="IPR014922">
    <property type="entry name" value="YdhG-like"/>
</dbReference>
<evidence type="ECO:0000313" key="3">
    <source>
        <dbReference type="Proteomes" id="UP000051260"/>
    </source>
</evidence>
<dbReference type="SUPFAM" id="SSF159888">
    <property type="entry name" value="YdhG-like"/>
    <property type="match status" value="1"/>
</dbReference>
<evidence type="ECO:0000313" key="2">
    <source>
        <dbReference type="EMBL" id="CUK01461.1"/>
    </source>
</evidence>
<dbReference type="AlphaFoldDB" id="A0A0N7M9N2"/>
<sequence length="144" mass="16097">MARSENKTAPTDQSVESFLSTVQPVRKANDVRELDAVFRKTTGFNPVMWGPSIVGYGRYHYRYKSGREGDFLATGFSPRKSALSIYIMPGYADFGDILSRLGKHKLGKSCLYLNKLADIDLDVLAELIRAGLADLDQHWPVQPT</sequence>
<accession>A0A0N7M9N2</accession>